<sequence length="377" mass="41877">MPNTKQPSTVSRLLARSKQRLTGLAWRLNAQGEWHPLQTGSPKAPLAKGEKKRYLVALISRDSYQESWSNYTIRSARALKKVLELKRQAREFFYIGPWQNGKREVLTIRVTEALKDELPKAQLIFPETLVLANAAEHAFYHVQPKGQDYFLHKKPDGSWQTLLSSKLINSVAKAKLALGSAADLSEHSLNEPQLREALAEALVKLPPHFWTQGWQGAGQASQSSFPWQKLAIGLGSIGVVYLLISSLYLYGTSVWSQQRLEEISPKVTNVLTQQQKLQQAQQQLDSLHANLMKADLLNQYWTVVATTEQAKATLDYSNYNGEKLTVGGQSPDALELLRTLHALPAVSSAEFASPLRNGRGGQTFRIDITLNPAGGSA</sequence>
<organism evidence="2 3">
    <name type="scientific">Pseudidiomarina aquimaris</name>
    <dbReference type="NCBI Taxonomy" id="641841"/>
    <lineage>
        <taxon>Bacteria</taxon>
        <taxon>Pseudomonadati</taxon>
        <taxon>Pseudomonadota</taxon>
        <taxon>Gammaproteobacteria</taxon>
        <taxon>Alteromonadales</taxon>
        <taxon>Idiomarinaceae</taxon>
        <taxon>Pseudidiomarina</taxon>
    </lineage>
</organism>
<protein>
    <submittedName>
        <fullName evidence="2">Uncharacterized protein</fullName>
    </submittedName>
</protein>
<dbReference type="EMBL" id="PIPT01000008">
    <property type="protein sequence ID" value="RUO46654.1"/>
    <property type="molecule type" value="Genomic_DNA"/>
</dbReference>
<dbReference type="OrthoDB" id="6236187at2"/>
<accession>A0A432XD19</accession>
<comment type="caution">
    <text evidence="2">The sequence shown here is derived from an EMBL/GenBank/DDBJ whole genome shotgun (WGS) entry which is preliminary data.</text>
</comment>
<evidence type="ECO:0000313" key="2">
    <source>
        <dbReference type="EMBL" id="RUO46654.1"/>
    </source>
</evidence>
<reference evidence="3" key="1">
    <citation type="journal article" date="2018" name="Front. Microbiol.">
        <title>Genome-Based Analysis Reveals the Taxonomy and Diversity of the Family Idiomarinaceae.</title>
        <authorList>
            <person name="Liu Y."/>
            <person name="Lai Q."/>
            <person name="Shao Z."/>
        </authorList>
    </citation>
    <scope>NUCLEOTIDE SEQUENCE [LARGE SCALE GENOMIC DNA]</scope>
    <source>
        <strain evidence="3">SW15</strain>
    </source>
</reference>
<evidence type="ECO:0000256" key="1">
    <source>
        <dbReference type="SAM" id="Coils"/>
    </source>
</evidence>
<dbReference type="RefSeq" id="WP_126834473.1">
    <property type="nucleotide sequence ID" value="NZ_PIPT01000008.1"/>
</dbReference>
<name>A0A432XD19_9GAMM</name>
<evidence type="ECO:0000313" key="3">
    <source>
        <dbReference type="Proteomes" id="UP000286678"/>
    </source>
</evidence>
<keyword evidence="1" id="KW-0175">Coiled coil</keyword>
<proteinExistence type="predicted"/>
<dbReference type="Proteomes" id="UP000286678">
    <property type="component" value="Unassembled WGS sequence"/>
</dbReference>
<feature type="coiled-coil region" evidence="1">
    <location>
        <begin position="270"/>
        <end position="297"/>
    </location>
</feature>
<keyword evidence="3" id="KW-1185">Reference proteome</keyword>
<dbReference type="AlphaFoldDB" id="A0A432XD19"/>
<gene>
    <name evidence="2" type="ORF">CWE21_10895</name>
</gene>